<sequence>MLLNQYHEVVQYRFKKAGFEIPVLSTLTDENKSLELVKTCGSSQMQEYLEIEEDLCTEDSNNGTKSFISTVASTKRD</sequence>
<comment type="caution">
    <text evidence="1">The sequence shown here is derived from an EMBL/GenBank/DDBJ whole genome shotgun (WGS) entry which is preliminary data.</text>
</comment>
<keyword evidence="2" id="KW-1185">Reference proteome</keyword>
<dbReference type="Proteomes" id="UP000887116">
    <property type="component" value="Unassembled WGS sequence"/>
</dbReference>
<dbReference type="EMBL" id="BMAO01030174">
    <property type="protein sequence ID" value="GFQ66248.1"/>
    <property type="molecule type" value="Genomic_DNA"/>
</dbReference>
<proteinExistence type="predicted"/>
<accession>A0A8X6EYU5</accession>
<dbReference type="AlphaFoldDB" id="A0A8X6EYU5"/>
<protein>
    <submittedName>
        <fullName evidence="1">Uncharacterized protein</fullName>
    </submittedName>
</protein>
<evidence type="ECO:0000313" key="2">
    <source>
        <dbReference type="Proteomes" id="UP000887116"/>
    </source>
</evidence>
<organism evidence="1 2">
    <name type="scientific">Trichonephila clavata</name>
    <name type="common">Joro spider</name>
    <name type="synonym">Nephila clavata</name>
    <dbReference type="NCBI Taxonomy" id="2740835"/>
    <lineage>
        <taxon>Eukaryota</taxon>
        <taxon>Metazoa</taxon>
        <taxon>Ecdysozoa</taxon>
        <taxon>Arthropoda</taxon>
        <taxon>Chelicerata</taxon>
        <taxon>Arachnida</taxon>
        <taxon>Araneae</taxon>
        <taxon>Araneomorphae</taxon>
        <taxon>Entelegynae</taxon>
        <taxon>Araneoidea</taxon>
        <taxon>Nephilidae</taxon>
        <taxon>Trichonephila</taxon>
    </lineage>
</organism>
<name>A0A8X6EYU5_TRICU</name>
<evidence type="ECO:0000313" key="1">
    <source>
        <dbReference type="EMBL" id="GFQ66248.1"/>
    </source>
</evidence>
<dbReference type="OrthoDB" id="10490825at2759"/>
<gene>
    <name evidence="1" type="ORF">TNCT_300041</name>
</gene>
<reference evidence="1" key="1">
    <citation type="submission" date="2020-07" db="EMBL/GenBank/DDBJ databases">
        <title>Multicomponent nature underlies the extraordinary mechanical properties of spider dragline silk.</title>
        <authorList>
            <person name="Kono N."/>
            <person name="Nakamura H."/>
            <person name="Mori M."/>
            <person name="Yoshida Y."/>
            <person name="Ohtoshi R."/>
            <person name="Malay A.D."/>
            <person name="Moran D.A.P."/>
            <person name="Tomita M."/>
            <person name="Numata K."/>
            <person name="Arakawa K."/>
        </authorList>
    </citation>
    <scope>NUCLEOTIDE SEQUENCE</scope>
</reference>